<gene>
    <name evidence="2" type="ORF">P5673_020910</name>
</gene>
<evidence type="ECO:0000313" key="2">
    <source>
        <dbReference type="EMBL" id="KAK2557051.1"/>
    </source>
</evidence>
<dbReference type="AlphaFoldDB" id="A0AAD9Q997"/>
<reference evidence="2" key="1">
    <citation type="journal article" date="2023" name="G3 (Bethesda)">
        <title>Whole genome assembly and annotation of the endangered Caribbean coral Acropora cervicornis.</title>
        <authorList>
            <person name="Selwyn J.D."/>
            <person name="Vollmer S.V."/>
        </authorList>
    </citation>
    <scope>NUCLEOTIDE SEQUENCE</scope>
    <source>
        <strain evidence="2">K2</strain>
    </source>
</reference>
<evidence type="ECO:0000313" key="3">
    <source>
        <dbReference type="Proteomes" id="UP001249851"/>
    </source>
</evidence>
<evidence type="ECO:0000259" key="1">
    <source>
        <dbReference type="PROSITE" id="PS50878"/>
    </source>
</evidence>
<name>A0AAD9Q997_ACRCE</name>
<keyword evidence="3" id="KW-1185">Reference proteome</keyword>
<dbReference type="Pfam" id="PF00078">
    <property type="entry name" value="RVT_1"/>
    <property type="match status" value="1"/>
</dbReference>
<comment type="caution">
    <text evidence="2">The sequence shown here is derived from an EMBL/GenBank/DDBJ whole genome shotgun (WGS) entry which is preliminary data.</text>
</comment>
<dbReference type="InterPro" id="IPR000477">
    <property type="entry name" value="RT_dom"/>
</dbReference>
<reference evidence="2" key="2">
    <citation type="journal article" date="2023" name="Science">
        <title>Genomic signatures of disease resistance in endangered staghorn corals.</title>
        <authorList>
            <person name="Vollmer S.V."/>
            <person name="Selwyn J.D."/>
            <person name="Despard B.A."/>
            <person name="Roesel C.L."/>
        </authorList>
    </citation>
    <scope>NUCLEOTIDE SEQUENCE</scope>
    <source>
        <strain evidence="2">K2</strain>
    </source>
</reference>
<proteinExistence type="predicted"/>
<dbReference type="PANTHER" id="PTHR31635">
    <property type="entry name" value="REVERSE TRANSCRIPTASE DOMAIN-CONTAINING PROTEIN-RELATED"/>
    <property type="match status" value="1"/>
</dbReference>
<dbReference type="PANTHER" id="PTHR31635:SF196">
    <property type="entry name" value="REVERSE TRANSCRIPTASE DOMAIN-CONTAINING PROTEIN-RELATED"/>
    <property type="match status" value="1"/>
</dbReference>
<organism evidence="2 3">
    <name type="scientific">Acropora cervicornis</name>
    <name type="common">Staghorn coral</name>
    <dbReference type="NCBI Taxonomy" id="6130"/>
    <lineage>
        <taxon>Eukaryota</taxon>
        <taxon>Metazoa</taxon>
        <taxon>Cnidaria</taxon>
        <taxon>Anthozoa</taxon>
        <taxon>Hexacorallia</taxon>
        <taxon>Scleractinia</taxon>
        <taxon>Astrocoeniina</taxon>
        <taxon>Acroporidae</taxon>
        <taxon>Acropora</taxon>
    </lineage>
</organism>
<dbReference type="CDD" id="cd01650">
    <property type="entry name" value="RT_nLTR_like"/>
    <property type="match status" value="1"/>
</dbReference>
<dbReference type="Proteomes" id="UP001249851">
    <property type="component" value="Unassembled WGS sequence"/>
</dbReference>
<protein>
    <submittedName>
        <fullName evidence="2">Transposon TX1 uncharacterized 149 kDa protein</fullName>
    </submittedName>
</protein>
<dbReference type="PROSITE" id="PS50878">
    <property type="entry name" value="RT_POL"/>
    <property type="match status" value="1"/>
</dbReference>
<dbReference type="EMBL" id="JARQWQ010000052">
    <property type="protein sequence ID" value="KAK2557051.1"/>
    <property type="molecule type" value="Genomic_DNA"/>
</dbReference>
<sequence>MTLTLTQHDSDYCEGHITEHELQTALRTMENNKSPGLSTNFYKHFWPILGHELTSVYNYAFDHGQLPLTQKRGIISLLFKKGDRTKLQNWRPITLLKTDYKILTKALANRLKHTLPLLVHTDQTACIPGRTINDNIRLIQEAITYANETDTPLALISVDQLKAFGRVSHEFLYKTLQKCNFGPQFQRWIQLLYTDVASSVKVNGWLTAFIPLQRGLRQGCALSMPLYVLTAEILATHIHSHPNITGLQHPDSQPTISQYADDTTLLLADDISITNAFKIFQAYEEASGAKINLHKCKALWCGSFRHRTDAPTDFDWTNTHLPDKLIGIYVGNTDCTDKNIEHKLHKLRNIIATWKRRDLSLKGRALVINGLLTSTLWYQAANIHFPTWAIQEIEDLTYDFMWNGKRPLINRDILALPLAEGGLNIPRFATKIQALRLNTIRRLLSHEQAHWKYLTSHFLHLSHMPTGKHTLALKFNVQHIDPSIPHFHKDLLTAWLHHTKHHTRTNPPATLADILHEPQFKNPLITVNDNPLYYREWIKADLLLVKDICYSVIPGFLPDLVIHTILTRHNENTTRSLQWTKHELHELQQALPNYWTRLIRTHITTQPLSLQLLFAISNPQPNAEPIPLEN</sequence>
<accession>A0AAD9Q997</accession>
<feature type="domain" description="Reverse transcriptase" evidence="1">
    <location>
        <begin position="59"/>
        <end position="321"/>
    </location>
</feature>